<name>A0A9W9DKA0_9AGAR</name>
<evidence type="ECO:0000313" key="2">
    <source>
        <dbReference type="Proteomes" id="UP001150238"/>
    </source>
</evidence>
<protein>
    <submittedName>
        <fullName evidence="1">Uncharacterized protein</fullName>
    </submittedName>
</protein>
<sequence length="196" mass="21624">MNNEQMFVASMKAMVVLNIATEADLANGTRGTVTGLVLNDCEPAVLPVHKGISMLHFPPAVVFFRPDGGTDIRLNGVENGLLPIVPSKAKFTITDDDSKRKQVTHQELALTAGHAFTDYKGQGQTIEFLVINLEPPSTGPKMTGFSVYVALSHSRGRSNIHILRGYDLQLFMHHPSEDLKVDESRLDVIERDTRWA</sequence>
<gene>
    <name evidence="1" type="ORF">C8J55DRAFT_562529</name>
</gene>
<reference evidence="1" key="2">
    <citation type="journal article" date="2023" name="Proc. Natl. Acad. Sci. U.S.A.">
        <title>A global phylogenomic analysis of the shiitake genus Lentinula.</title>
        <authorList>
            <person name="Sierra-Patev S."/>
            <person name="Min B."/>
            <person name="Naranjo-Ortiz M."/>
            <person name="Looney B."/>
            <person name="Konkel Z."/>
            <person name="Slot J.C."/>
            <person name="Sakamoto Y."/>
            <person name="Steenwyk J.L."/>
            <person name="Rokas A."/>
            <person name="Carro J."/>
            <person name="Camarero S."/>
            <person name="Ferreira P."/>
            <person name="Molpeceres G."/>
            <person name="Ruiz-Duenas F.J."/>
            <person name="Serrano A."/>
            <person name="Henrissat B."/>
            <person name="Drula E."/>
            <person name="Hughes K.W."/>
            <person name="Mata J.L."/>
            <person name="Ishikawa N.K."/>
            <person name="Vargas-Isla R."/>
            <person name="Ushijima S."/>
            <person name="Smith C.A."/>
            <person name="Donoghue J."/>
            <person name="Ahrendt S."/>
            <person name="Andreopoulos W."/>
            <person name="He G."/>
            <person name="LaButti K."/>
            <person name="Lipzen A."/>
            <person name="Ng V."/>
            <person name="Riley R."/>
            <person name="Sandor L."/>
            <person name="Barry K."/>
            <person name="Martinez A.T."/>
            <person name="Xiao Y."/>
            <person name="Gibbons J.G."/>
            <person name="Terashima K."/>
            <person name="Grigoriev I.V."/>
            <person name="Hibbett D."/>
        </authorList>
    </citation>
    <scope>NUCLEOTIDE SEQUENCE</scope>
    <source>
        <strain evidence="1">Sp2 HRB7682 ss15</strain>
    </source>
</reference>
<dbReference type="AlphaFoldDB" id="A0A9W9DKA0"/>
<reference evidence="1" key="1">
    <citation type="submission" date="2022-08" db="EMBL/GenBank/DDBJ databases">
        <authorList>
            <consortium name="DOE Joint Genome Institute"/>
            <person name="Min B."/>
            <person name="Riley R."/>
            <person name="Sierra-Patev S."/>
            <person name="Naranjo-Ortiz M."/>
            <person name="Looney B."/>
            <person name="Konkel Z."/>
            <person name="Slot J.C."/>
            <person name="Sakamoto Y."/>
            <person name="Steenwyk J.L."/>
            <person name="Rokas A."/>
            <person name="Carro J."/>
            <person name="Camarero S."/>
            <person name="Ferreira P."/>
            <person name="Molpeceres G."/>
            <person name="Ruiz-Duenas F.J."/>
            <person name="Serrano A."/>
            <person name="Henrissat B."/>
            <person name="Drula E."/>
            <person name="Hughes K.W."/>
            <person name="Mata J.L."/>
            <person name="Ishikawa N.K."/>
            <person name="Vargas-Isla R."/>
            <person name="Ushijima S."/>
            <person name="Smith C.A."/>
            <person name="Ahrendt S."/>
            <person name="Andreopoulos W."/>
            <person name="He G."/>
            <person name="Labutti K."/>
            <person name="Lipzen A."/>
            <person name="Ng V."/>
            <person name="Sandor L."/>
            <person name="Barry K."/>
            <person name="Martinez A.T."/>
            <person name="Xiao Y."/>
            <person name="Gibbons J.G."/>
            <person name="Terashima K."/>
            <person name="Hibbett D.S."/>
            <person name="Grigoriev I.V."/>
        </authorList>
    </citation>
    <scope>NUCLEOTIDE SEQUENCE</scope>
    <source>
        <strain evidence="1">Sp2 HRB7682 ss15</strain>
    </source>
</reference>
<proteinExistence type="predicted"/>
<organism evidence="1 2">
    <name type="scientific">Lentinula lateritia</name>
    <dbReference type="NCBI Taxonomy" id="40482"/>
    <lineage>
        <taxon>Eukaryota</taxon>
        <taxon>Fungi</taxon>
        <taxon>Dikarya</taxon>
        <taxon>Basidiomycota</taxon>
        <taxon>Agaricomycotina</taxon>
        <taxon>Agaricomycetes</taxon>
        <taxon>Agaricomycetidae</taxon>
        <taxon>Agaricales</taxon>
        <taxon>Marasmiineae</taxon>
        <taxon>Omphalotaceae</taxon>
        <taxon>Lentinula</taxon>
    </lineage>
</organism>
<accession>A0A9W9DKA0</accession>
<dbReference type="Proteomes" id="UP001150238">
    <property type="component" value="Unassembled WGS sequence"/>
</dbReference>
<comment type="caution">
    <text evidence="1">The sequence shown here is derived from an EMBL/GenBank/DDBJ whole genome shotgun (WGS) entry which is preliminary data.</text>
</comment>
<evidence type="ECO:0000313" key="1">
    <source>
        <dbReference type="EMBL" id="KAJ4474705.1"/>
    </source>
</evidence>
<dbReference type="EMBL" id="JANVFS010000023">
    <property type="protein sequence ID" value="KAJ4474705.1"/>
    <property type="molecule type" value="Genomic_DNA"/>
</dbReference>